<dbReference type="InterPro" id="IPR011650">
    <property type="entry name" value="Peptidase_M20_dimer"/>
</dbReference>
<dbReference type="PANTHER" id="PTHR43270:SF12">
    <property type="entry name" value="SUCCINYL-DIAMINOPIMELATE DESUCCINYLASE"/>
    <property type="match status" value="1"/>
</dbReference>
<dbReference type="Proteomes" id="UP001226867">
    <property type="component" value="Unassembled WGS sequence"/>
</dbReference>
<protein>
    <submittedName>
        <fullName evidence="5">Acetylornithine deacetylase/succinyl-diaminopimelate desuccinylase-like protein</fullName>
    </submittedName>
</protein>
<name>A0ABT9SBC0_9BURK</name>
<dbReference type="Gene3D" id="3.40.630.10">
    <property type="entry name" value="Zn peptidases"/>
    <property type="match status" value="1"/>
</dbReference>
<keyword evidence="6" id="KW-1185">Reference proteome</keyword>
<dbReference type="SUPFAM" id="SSF53187">
    <property type="entry name" value="Zn-dependent exopeptidases"/>
    <property type="match status" value="1"/>
</dbReference>
<dbReference type="RefSeq" id="WP_307690929.1">
    <property type="nucleotide sequence ID" value="NZ_JAUSRO010000010.1"/>
</dbReference>
<evidence type="ECO:0000256" key="2">
    <source>
        <dbReference type="ARBA" id="ARBA00022723"/>
    </source>
</evidence>
<feature type="domain" description="Peptidase M20 dimerisation" evidence="4">
    <location>
        <begin position="203"/>
        <end position="354"/>
    </location>
</feature>
<dbReference type="EMBL" id="JAUSRO010000010">
    <property type="protein sequence ID" value="MDP9901143.1"/>
    <property type="molecule type" value="Genomic_DNA"/>
</dbReference>
<organism evidence="5 6">
    <name type="scientific">Variovorax ginsengisoli</name>
    <dbReference type="NCBI Taxonomy" id="363844"/>
    <lineage>
        <taxon>Bacteria</taxon>
        <taxon>Pseudomonadati</taxon>
        <taxon>Pseudomonadota</taxon>
        <taxon>Betaproteobacteria</taxon>
        <taxon>Burkholderiales</taxon>
        <taxon>Comamonadaceae</taxon>
        <taxon>Variovorax</taxon>
    </lineage>
</organism>
<dbReference type="Gene3D" id="3.30.70.360">
    <property type="match status" value="1"/>
</dbReference>
<evidence type="ECO:0000256" key="3">
    <source>
        <dbReference type="ARBA" id="ARBA00022801"/>
    </source>
</evidence>
<dbReference type="PANTHER" id="PTHR43270">
    <property type="entry name" value="BETA-ALA-HIS DIPEPTIDASE"/>
    <property type="match status" value="1"/>
</dbReference>
<reference evidence="5 6" key="1">
    <citation type="submission" date="2023-07" db="EMBL/GenBank/DDBJ databases">
        <title>Sorghum-associated microbial communities from plants grown in Nebraska, USA.</title>
        <authorList>
            <person name="Schachtman D."/>
        </authorList>
    </citation>
    <scope>NUCLEOTIDE SEQUENCE [LARGE SCALE GENOMIC DNA]</scope>
    <source>
        <strain evidence="5 6">DS1607</strain>
    </source>
</reference>
<gene>
    <name evidence="5" type="ORF">J2W36_003409</name>
</gene>
<keyword evidence="3" id="KW-0378">Hydrolase</keyword>
<evidence type="ECO:0000313" key="5">
    <source>
        <dbReference type="EMBL" id="MDP9901143.1"/>
    </source>
</evidence>
<comment type="caution">
    <text evidence="5">The sequence shown here is derived from an EMBL/GenBank/DDBJ whole genome shotgun (WGS) entry which is preliminary data.</text>
</comment>
<sequence>MTRDIAIQTASAYFDNGGFVRDLGRRVTFRTASEAEDSVGVLSDFLEQELRPELASLGFEVRAFANPVAGCGPYLIAERIENEALPTVLLYGHGDVIQGQDASWQPGLSPWELKVVGDKIYGRGTADNKGQLTVNLGALRAAMEARQNKLGFNTRIIVETAEERGSPGLNTFCAVHANELKADLFIASDGPRLNAQTPTLFLGSRGIQNFELTLTLREGAHHSGNWGGLLRNPGTVLASAISTLVDAQGVIKTPLLRPSSIPASVRESISALPIGGNPGDPIVDADWGEPGLSAAERVFAWNTLEVLGMECGNVRKAIGAIPPTAKAVLQLRYVVGTDLDDIEAKLQQHFINAGLPWVKVNASIAMAATRLDPEHPSVIQAARSIQTTTGTKPAILPNLGGTIPNDAFSEVLGLPTVWVPHSYPACSQHAPNEHILGSIAREGLQIMAGLFWDLGEPGGAFFEQKKTCA</sequence>
<evidence type="ECO:0000256" key="1">
    <source>
        <dbReference type="ARBA" id="ARBA00022670"/>
    </source>
</evidence>
<evidence type="ECO:0000313" key="6">
    <source>
        <dbReference type="Proteomes" id="UP001226867"/>
    </source>
</evidence>
<keyword evidence="1" id="KW-0645">Protease</keyword>
<dbReference type="InterPro" id="IPR002933">
    <property type="entry name" value="Peptidase_M20"/>
</dbReference>
<dbReference type="Pfam" id="PF07687">
    <property type="entry name" value="M20_dimer"/>
    <property type="match status" value="1"/>
</dbReference>
<proteinExistence type="predicted"/>
<evidence type="ECO:0000259" key="4">
    <source>
        <dbReference type="Pfam" id="PF07687"/>
    </source>
</evidence>
<accession>A0ABT9SBC0</accession>
<keyword evidence="2" id="KW-0479">Metal-binding</keyword>
<dbReference type="InterPro" id="IPR051458">
    <property type="entry name" value="Cyt/Met_Dipeptidase"/>
</dbReference>
<dbReference type="NCBIfam" id="NF005478">
    <property type="entry name" value="PRK07079.1"/>
    <property type="match status" value="1"/>
</dbReference>
<dbReference type="Pfam" id="PF01546">
    <property type="entry name" value="Peptidase_M20"/>
    <property type="match status" value="1"/>
</dbReference>